<dbReference type="OrthoDB" id="1931489at2759"/>
<dbReference type="GO" id="GO:0043565">
    <property type="term" value="F:sequence-specific DNA binding"/>
    <property type="evidence" value="ECO:0007669"/>
    <property type="project" value="InterPro"/>
</dbReference>
<dbReference type="GO" id="GO:0005634">
    <property type="term" value="C:nucleus"/>
    <property type="evidence" value="ECO:0007669"/>
    <property type="project" value="UniProtKB-SubCell"/>
</dbReference>
<feature type="region of interest" description="Disordered" evidence="6">
    <location>
        <begin position="161"/>
        <end position="209"/>
    </location>
</feature>
<gene>
    <name evidence="8" type="ORF">L484_013216</name>
</gene>
<feature type="compositionally biased region" description="Basic and acidic residues" evidence="6">
    <location>
        <begin position="168"/>
        <end position="179"/>
    </location>
</feature>
<reference evidence="9" key="1">
    <citation type="submission" date="2013-01" db="EMBL/GenBank/DDBJ databases">
        <title>Draft Genome Sequence of a Mulberry Tree, Morus notabilis C.K. Schneid.</title>
        <authorList>
            <person name="He N."/>
            <person name="Zhao S."/>
        </authorList>
    </citation>
    <scope>NUCLEOTIDE SEQUENCE</scope>
</reference>
<evidence type="ECO:0000256" key="3">
    <source>
        <dbReference type="ARBA" id="ARBA00023125"/>
    </source>
</evidence>
<proteinExistence type="predicted"/>
<feature type="domain" description="WRKY" evidence="7">
    <location>
        <begin position="98"/>
        <end position="157"/>
    </location>
</feature>
<evidence type="ECO:0000256" key="1">
    <source>
        <dbReference type="ARBA" id="ARBA00004123"/>
    </source>
</evidence>
<evidence type="ECO:0000313" key="9">
    <source>
        <dbReference type="Proteomes" id="UP000030645"/>
    </source>
</evidence>
<dbReference type="GO" id="GO:0003700">
    <property type="term" value="F:DNA-binding transcription factor activity"/>
    <property type="evidence" value="ECO:0007669"/>
    <property type="project" value="InterPro"/>
</dbReference>
<dbReference type="SMART" id="SM00774">
    <property type="entry name" value="WRKY"/>
    <property type="match status" value="1"/>
</dbReference>
<dbReference type="PROSITE" id="PS50811">
    <property type="entry name" value="WRKY"/>
    <property type="match status" value="1"/>
</dbReference>
<dbReference type="SMR" id="W9REM2"/>
<dbReference type="AlphaFoldDB" id="W9REM2"/>
<keyword evidence="4" id="KW-0804">Transcription</keyword>
<evidence type="ECO:0000256" key="6">
    <source>
        <dbReference type="SAM" id="MobiDB-lite"/>
    </source>
</evidence>
<keyword evidence="9" id="KW-1185">Reference proteome</keyword>
<accession>W9REM2</accession>
<keyword evidence="2" id="KW-0805">Transcription regulation</keyword>
<dbReference type="Gene3D" id="2.20.25.80">
    <property type="entry name" value="WRKY domain"/>
    <property type="match status" value="1"/>
</dbReference>
<name>W9REM2_9ROSA</name>
<dbReference type="Proteomes" id="UP000030645">
    <property type="component" value="Unassembled WGS sequence"/>
</dbReference>
<dbReference type="InterPro" id="IPR044810">
    <property type="entry name" value="WRKY_plant"/>
</dbReference>
<comment type="subcellular location">
    <subcellularLocation>
        <location evidence="1">Nucleus</location>
    </subcellularLocation>
</comment>
<protein>
    <submittedName>
        <fullName evidence="8">WRKY transcription factor 18</fullName>
    </submittedName>
</protein>
<evidence type="ECO:0000313" key="8">
    <source>
        <dbReference type="EMBL" id="EXB86685.1"/>
    </source>
</evidence>
<evidence type="ECO:0000256" key="5">
    <source>
        <dbReference type="ARBA" id="ARBA00023242"/>
    </source>
</evidence>
<dbReference type="KEGG" id="mnt:21396399"/>
<dbReference type="Pfam" id="PF03106">
    <property type="entry name" value="WRKY"/>
    <property type="match status" value="1"/>
</dbReference>
<dbReference type="PANTHER" id="PTHR31429">
    <property type="entry name" value="WRKY TRANSCRIPTION FACTOR 36-RELATED"/>
    <property type="match status" value="1"/>
</dbReference>
<dbReference type="EMBL" id="KE344918">
    <property type="protein sequence ID" value="EXB86685.1"/>
    <property type="molecule type" value="Genomic_DNA"/>
</dbReference>
<dbReference type="InterPro" id="IPR036576">
    <property type="entry name" value="WRKY_dom_sf"/>
</dbReference>
<dbReference type="InterPro" id="IPR003657">
    <property type="entry name" value="WRKY_dom"/>
</dbReference>
<evidence type="ECO:0000256" key="2">
    <source>
        <dbReference type="ARBA" id="ARBA00023015"/>
    </source>
</evidence>
<evidence type="ECO:0000256" key="4">
    <source>
        <dbReference type="ARBA" id="ARBA00023163"/>
    </source>
</evidence>
<sequence>MDAHTSFQNKVESVGEEVESLKKENEALRFMLKLTSSKCKMLEACLRERNLIETHDDHTGTASKRARSSTDNQFSVVNKTSQFFVKTDSKDNNLSVKDGCQWRKYGQKVTKDNPFPRAYFRCSMAPGCPVKKKVQRSMEDKSILVATYEGQHNHDARCSSAQYFSSSPDHDHQKVDKEGPTANFPRNDRHHGHQTCRSTASTSPSSPPNPTLYLSLSAGSIDNQEMIINREVEDRRCNNNINDLNKPNKEIEEYVASLTKDRSFTVALAKAVARSIGNADRRTGSP</sequence>
<dbReference type="eggNOG" id="ENOG502RY1M">
    <property type="taxonomic scope" value="Eukaryota"/>
</dbReference>
<dbReference type="PANTHER" id="PTHR31429:SF38">
    <property type="entry name" value="WRKY TRANSCRIPTION FACTOR 40-RELATED"/>
    <property type="match status" value="1"/>
</dbReference>
<evidence type="ECO:0000259" key="7">
    <source>
        <dbReference type="PROSITE" id="PS50811"/>
    </source>
</evidence>
<dbReference type="SUPFAM" id="SSF118290">
    <property type="entry name" value="WRKY DNA-binding domain"/>
    <property type="match status" value="1"/>
</dbReference>
<keyword evidence="5" id="KW-0539">Nucleus</keyword>
<organism evidence="8 9">
    <name type="scientific">Morus notabilis</name>
    <dbReference type="NCBI Taxonomy" id="981085"/>
    <lineage>
        <taxon>Eukaryota</taxon>
        <taxon>Viridiplantae</taxon>
        <taxon>Streptophyta</taxon>
        <taxon>Embryophyta</taxon>
        <taxon>Tracheophyta</taxon>
        <taxon>Spermatophyta</taxon>
        <taxon>Magnoliopsida</taxon>
        <taxon>eudicotyledons</taxon>
        <taxon>Gunneridae</taxon>
        <taxon>Pentapetalae</taxon>
        <taxon>rosids</taxon>
        <taxon>fabids</taxon>
        <taxon>Rosales</taxon>
        <taxon>Moraceae</taxon>
        <taxon>Moreae</taxon>
        <taxon>Morus</taxon>
    </lineage>
</organism>
<keyword evidence="3" id="KW-0238">DNA-binding</keyword>